<organism evidence="1">
    <name type="scientific">Mycobacterium riyadhense</name>
    <dbReference type="NCBI Taxonomy" id="486698"/>
    <lineage>
        <taxon>Bacteria</taxon>
        <taxon>Bacillati</taxon>
        <taxon>Actinomycetota</taxon>
        <taxon>Actinomycetes</taxon>
        <taxon>Mycobacteriales</taxon>
        <taxon>Mycobacteriaceae</taxon>
        <taxon>Mycobacterium</taxon>
    </lineage>
</organism>
<reference evidence="1" key="1">
    <citation type="submission" date="2019-05" db="EMBL/GenBank/DDBJ databases">
        <authorList>
            <person name="Naeem R."/>
            <person name="Antony C."/>
            <person name="Guan Q."/>
        </authorList>
    </citation>
    <scope>NUCLEOTIDE SEQUENCE</scope>
    <source>
        <strain evidence="1">2</strain>
    </source>
</reference>
<evidence type="ECO:0000313" key="1">
    <source>
        <dbReference type="EMBL" id="VTO95306.1"/>
    </source>
</evidence>
<dbReference type="AlphaFoldDB" id="A0A653ECQ1"/>
<name>A0A653ECQ1_9MYCO</name>
<accession>A0A653ECQ1</accession>
<gene>
    <name evidence="1" type="ORF">BIN_B_00784</name>
</gene>
<sequence>METATQVFAVCQRSMGSSRIHAGHIAHRESCNALREKAHTGRTREAVGGLVA</sequence>
<proteinExistence type="predicted"/>
<protein>
    <submittedName>
        <fullName evidence="1">Uncharacterized protein</fullName>
    </submittedName>
</protein>
<dbReference type="EMBL" id="LR589066">
    <property type="protein sequence ID" value="VTO95306.1"/>
    <property type="molecule type" value="Genomic_DNA"/>
</dbReference>